<evidence type="ECO:0000259" key="4">
    <source>
        <dbReference type="Pfam" id="PF25033"/>
    </source>
</evidence>
<evidence type="ECO:0000259" key="5">
    <source>
        <dbReference type="Pfam" id="PF25037"/>
    </source>
</evidence>
<evidence type="ECO:0000256" key="2">
    <source>
        <dbReference type="ARBA" id="ARBA00033718"/>
    </source>
</evidence>
<proteinExistence type="predicted"/>
<feature type="domain" description="VPS13-like middle region" evidence="4">
    <location>
        <begin position="6"/>
        <end position="419"/>
    </location>
</feature>
<dbReference type="Pfam" id="PF25037">
    <property type="entry name" value="VPS13_C"/>
    <property type="match status" value="1"/>
</dbReference>
<sequence>MLEESNNDDIKEPQLIVHIEATKVEVCLIENPTRSDSRALIVKGSVLGKVSIMKSKLTYTDMNFCFDKFELFKCRLDQVDSTTISIIDPLSVTATIGQIEGNDNPSLPFDIIVSGNPIHVTFSFQDLHLCMACYDNILTLAQSLISILPNKLSSRDQHHQQQPNLRKSGSGSKSSSVGKAKPHINLQLPSASITVIDDGKGYNGVIDVKLTNISLELIDNKMFIAMFVAANYFNNQYSQWEPLIENWGFKLSLLNSQENNVTMNKVILTTSRQLNLNLSTALFDVLYTSWTTFKGLASGSSLSRIPTNKPFKTTGNLFVLRNDTGLPLNWSIRSKELKQLLPQSTKCVETGDEVAFTLEEPPKKFRDATSISTYSLNLKLPGWRQISHLPVDRSGIHFFDLVSSNDTTALSSSSDTNNNDNNDNNNNQQEYETHLEQHQQIAYEIILGPRFRTLIIRSNYLLVNDTYKPMNEEIEFNKGPSIKIIQFPPRHYFLVQIDTHLFANQQAAAAAAEDDTGAERDDLDDILQDNNHIIKITTPLVIENALATPISCRLQYQRSSNIVDEINIASGASTNVHSINTEAIIMMRVKIEHHEWSNLFQINLSTKKDIDGQSITLLDAEKNRLSMKLEYHQILGTISLCFQRDSDIYRDYILEPGATIPFHFLDLDQPQQLYVRVSPTNSWSGSFHITKSSMFHLRLSTYKVNNPGSPSSSSLSPESDDNLYLPLVQIISEKGYFFIIFNPESKECPPFKIENLTTMPITISQSDTGILHQVESGQTIRYTWDDPRLEEKLEIKIPNTKFYKSLRLDKLYTSSNAVPVRLHSGYVAKIKTTIYANGPTNVLRIIDMNQAINEDLESKQIKSMTDQQPTSLLSFSAELDGISLSIIDSEPKELMFVTLKDIILEFNNTMEFEQNIKFSIGSIKVDNQLYYTMYPEMISRYTDSKSDNDNSSQLPNMLTATFSRSTKYEYKSEEKTTIDYIKILKFEVQPVKVQIDEVLLFHLYTFYNSIEFFKAPPKSSPRGFIPVPETVDSKRMYFELLSLPPIQIRFSYCSSEYSSAMIGSVGSALANIDNASLYLESWKLEHQFTTFDGLVKSLANHFIWYFGKVILYSDIFGAPMSLTNSLGRGVNMIKESSSMLDIVHGTGNLLKSSIFGIFNTASKITGSIGNVISPLAMDKNYQEMRKKKMRQNPPTFSQGLLSLGWGLGNGLTGIISQPFKEIKENGLLDGFIPGLVKGAVGAVVKTGVGVIDLVNQSSQGLRNSYRNPEESLMAQRFRPPRFIGYDHILRPYNLEQSFWQEILYALKNVNCNEYYQAHLDYFDRSKKLHHLLISNKYLYVLDHSFTSDWAVRIENLVVRITTDEQQHQLILEDHKNQTFQTIEDLLDNNNNDISMALFTELNEMLKFIENR</sequence>
<dbReference type="Pfam" id="PF25033">
    <property type="entry name" value="VPS13_M"/>
    <property type="match status" value="1"/>
</dbReference>
<comment type="function">
    <text evidence="2">Mediates the transfer of lipids between membranes at organelle contact sites.</text>
</comment>
<dbReference type="PANTHER" id="PTHR16166:SF97">
    <property type="entry name" value="INTERMEMBRANE LIPID TRANSFER PROTEIN VPS13F"/>
    <property type="match status" value="1"/>
</dbReference>
<reference evidence="6 7" key="1">
    <citation type="journal article" date="2011" name="Genome Res.">
        <title>Phylogeny-wide analysis of social amoeba genomes highlights ancient origins for complex intercellular communication.</title>
        <authorList>
            <person name="Heidel A.J."/>
            <person name="Lawal H.M."/>
            <person name="Felder M."/>
            <person name="Schilde C."/>
            <person name="Helps N.R."/>
            <person name="Tunggal B."/>
            <person name="Rivero F."/>
            <person name="John U."/>
            <person name="Schleicher M."/>
            <person name="Eichinger L."/>
            <person name="Platzer M."/>
            <person name="Noegel A.A."/>
            <person name="Schaap P."/>
            <person name="Gloeckner G."/>
        </authorList>
    </citation>
    <scope>NUCLEOTIDE SEQUENCE [LARGE SCALE GENOMIC DNA]</scope>
    <source>
        <strain evidence="7">ATCC 26659 / Pp 5 / PN500</strain>
    </source>
</reference>
<comment type="caution">
    <text evidence="6">The sequence shown here is derived from an EMBL/GenBank/DDBJ whole genome shotgun (WGS) entry which is preliminary data.</text>
</comment>
<dbReference type="Proteomes" id="UP000001396">
    <property type="component" value="Unassembled WGS sequence"/>
</dbReference>
<dbReference type="EMBL" id="ADBJ01000047">
    <property type="protein sequence ID" value="EFA76520.1"/>
    <property type="molecule type" value="Genomic_DNA"/>
</dbReference>
<feature type="compositionally biased region" description="Low complexity" evidence="3">
    <location>
        <begin position="409"/>
        <end position="427"/>
    </location>
</feature>
<feature type="domain" description="Intermembrane lipid transfer protein VPS13-like C-terminal" evidence="5">
    <location>
        <begin position="1278"/>
        <end position="1380"/>
    </location>
</feature>
<evidence type="ECO:0000313" key="7">
    <source>
        <dbReference type="Proteomes" id="UP000001396"/>
    </source>
</evidence>
<organism evidence="6 7">
    <name type="scientific">Heterostelium pallidum (strain ATCC 26659 / Pp 5 / PN500)</name>
    <name type="common">Cellular slime mold</name>
    <name type="synonym">Polysphondylium pallidum</name>
    <dbReference type="NCBI Taxonomy" id="670386"/>
    <lineage>
        <taxon>Eukaryota</taxon>
        <taxon>Amoebozoa</taxon>
        <taxon>Evosea</taxon>
        <taxon>Eumycetozoa</taxon>
        <taxon>Dictyostelia</taxon>
        <taxon>Acytosteliales</taxon>
        <taxon>Acytosteliaceae</taxon>
        <taxon>Heterostelium</taxon>
    </lineage>
</organism>
<dbReference type="PANTHER" id="PTHR16166">
    <property type="entry name" value="VACUOLAR PROTEIN SORTING-ASSOCIATED PROTEIN VPS13"/>
    <property type="match status" value="1"/>
</dbReference>
<dbReference type="GO" id="GO:0016020">
    <property type="term" value="C:membrane"/>
    <property type="evidence" value="ECO:0007669"/>
    <property type="project" value="UniProtKB-SubCell"/>
</dbReference>
<evidence type="ECO:0008006" key="8">
    <source>
        <dbReference type="Google" id="ProtNLM"/>
    </source>
</evidence>
<dbReference type="GeneID" id="31365759"/>
<dbReference type="InParanoid" id="D3BQV0"/>
<feature type="region of interest" description="Disordered" evidence="3">
    <location>
        <begin position="156"/>
        <end position="180"/>
    </location>
</feature>
<dbReference type="InterPro" id="IPR056747">
    <property type="entry name" value="VPS13-like_M"/>
</dbReference>
<dbReference type="InterPro" id="IPR056748">
    <property type="entry name" value="VPS13-like_C"/>
</dbReference>
<dbReference type="RefSeq" id="XP_020428652.1">
    <property type="nucleotide sequence ID" value="XM_020581067.1"/>
</dbReference>
<keyword evidence="7" id="KW-1185">Reference proteome</keyword>
<evidence type="ECO:0000313" key="6">
    <source>
        <dbReference type="EMBL" id="EFA76520.1"/>
    </source>
</evidence>
<dbReference type="GO" id="GO:0045053">
    <property type="term" value="P:protein retention in Golgi apparatus"/>
    <property type="evidence" value="ECO:0007669"/>
    <property type="project" value="TreeGrafter"/>
</dbReference>
<gene>
    <name evidence="6" type="ORF">PPL_10288</name>
</gene>
<accession>D3BQV0</accession>
<feature type="region of interest" description="Disordered" evidence="3">
    <location>
        <begin position="409"/>
        <end position="428"/>
    </location>
</feature>
<dbReference type="GO" id="GO:0006623">
    <property type="term" value="P:protein targeting to vacuole"/>
    <property type="evidence" value="ECO:0007669"/>
    <property type="project" value="TreeGrafter"/>
</dbReference>
<dbReference type="InterPro" id="IPR026847">
    <property type="entry name" value="VPS13"/>
</dbReference>
<protein>
    <recommendedName>
        <fullName evidence="8">Vacuolar protein sorting-associated protein 13 family protein</fullName>
    </recommendedName>
</protein>
<name>D3BQV0_HETP5</name>
<evidence type="ECO:0000256" key="3">
    <source>
        <dbReference type="SAM" id="MobiDB-lite"/>
    </source>
</evidence>
<evidence type="ECO:0000256" key="1">
    <source>
        <dbReference type="ARBA" id="ARBA00004170"/>
    </source>
</evidence>
<feature type="compositionally biased region" description="Low complexity" evidence="3">
    <location>
        <begin position="167"/>
        <end position="179"/>
    </location>
</feature>
<comment type="subcellular location">
    <subcellularLocation>
        <location evidence="1">Membrane</location>
        <topology evidence="1">Peripheral membrane protein</topology>
    </subcellularLocation>
</comment>